<evidence type="ECO:0000313" key="2">
    <source>
        <dbReference type="EMBL" id="KAG0651557.1"/>
    </source>
</evidence>
<dbReference type="Proteomes" id="UP000785200">
    <property type="component" value="Unassembled WGS sequence"/>
</dbReference>
<feature type="region of interest" description="Disordered" evidence="1">
    <location>
        <begin position="293"/>
        <end position="318"/>
    </location>
</feature>
<feature type="region of interest" description="Disordered" evidence="1">
    <location>
        <begin position="463"/>
        <end position="494"/>
    </location>
</feature>
<accession>A0A9P6VP04</accession>
<evidence type="ECO:0000313" key="3">
    <source>
        <dbReference type="Proteomes" id="UP000785200"/>
    </source>
</evidence>
<keyword evidence="3" id="KW-1185">Reference proteome</keyword>
<gene>
    <name evidence="2" type="ORF">D0Z07_1851</name>
</gene>
<name>A0A9P6VP04_9HELO</name>
<feature type="region of interest" description="Disordered" evidence="1">
    <location>
        <begin position="210"/>
        <end position="236"/>
    </location>
</feature>
<dbReference type="OrthoDB" id="4590776at2759"/>
<feature type="compositionally biased region" description="Basic and acidic residues" evidence="1">
    <location>
        <begin position="218"/>
        <end position="230"/>
    </location>
</feature>
<proteinExistence type="predicted"/>
<feature type="region of interest" description="Disordered" evidence="1">
    <location>
        <begin position="518"/>
        <end position="553"/>
    </location>
</feature>
<comment type="caution">
    <text evidence="2">The sequence shown here is derived from an EMBL/GenBank/DDBJ whole genome shotgun (WGS) entry which is preliminary data.</text>
</comment>
<sequence length="586" mass="65172">MMGRQRTFDLVPTSLMVSNGPKPPMTSKQAKKAHQLATRGPTISKAEQRRQAAEELARQKKEYERERASAKAKAVREKKAAREQAEREERKRLGVPEPSKFVRASQPTISRFVNKGNKRTWRVDTVDEVEESDTSTVRDDKHDVNPEHPAKKAKTEADSEDEYGGFPSFTQSELGVVPEENDSPVPSKSEQEERLTLDTTLRNLDQLGTKVGSAPRRRQAEVLRAEKNNDEPGWESMEDIDDMAATQLLSEAAAAVTSPQQPEPTIVQVVPCPIPPRSVTASKPCPSILRVRSPYANSKNGTTSKQFPTIRSSVSGSEHPNLNASVVLSERPALQGLAVNIPMPPPPVPVPSKVKRAISFAPSPPIHRSPLRIPSRSLPQPDLPPSATQAFLEDHLDDFFPSPSQEIRELLEDIDDLPTNTQIARELEPDLPTRKPPEVDSFDDLICTQDFILSSQDILEITTPCPPALKPKRSIESPRSTPTPIAKPAPRQPKGRFFQEKDEDLLHAAIHESKALLREQEQRDSKRRAAARVQESKMIAPNREDRGPAIDIAGRSKRTFQRTVSNATDYGEDEFHDCEAELLALC</sequence>
<evidence type="ECO:0000256" key="1">
    <source>
        <dbReference type="SAM" id="MobiDB-lite"/>
    </source>
</evidence>
<dbReference type="AlphaFoldDB" id="A0A9P6VP04"/>
<reference evidence="2" key="1">
    <citation type="submission" date="2019-07" db="EMBL/GenBank/DDBJ databases">
        <title>Hyphodiscus hymeniophilus genome sequencing and assembly.</title>
        <authorList>
            <person name="Kramer G."/>
            <person name="Nodwell J."/>
        </authorList>
    </citation>
    <scope>NUCLEOTIDE SEQUENCE</scope>
    <source>
        <strain evidence="2">ATCC 34498</strain>
    </source>
</reference>
<feature type="compositionally biased region" description="Basic and acidic residues" evidence="1">
    <location>
        <begin position="46"/>
        <end position="94"/>
    </location>
</feature>
<feature type="compositionally biased region" description="Basic and acidic residues" evidence="1">
    <location>
        <begin position="136"/>
        <end position="157"/>
    </location>
</feature>
<feature type="region of interest" description="Disordered" evidence="1">
    <location>
        <begin position="1"/>
        <end position="196"/>
    </location>
</feature>
<organism evidence="2 3">
    <name type="scientific">Hyphodiscus hymeniophilus</name>
    <dbReference type="NCBI Taxonomy" id="353542"/>
    <lineage>
        <taxon>Eukaryota</taxon>
        <taxon>Fungi</taxon>
        <taxon>Dikarya</taxon>
        <taxon>Ascomycota</taxon>
        <taxon>Pezizomycotina</taxon>
        <taxon>Leotiomycetes</taxon>
        <taxon>Helotiales</taxon>
        <taxon>Hyphodiscaceae</taxon>
        <taxon>Hyphodiscus</taxon>
    </lineage>
</organism>
<feature type="compositionally biased region" description="Polar residues" evidence="1">
    <location>
        <begin position="295"/>
        <end position="318"/>
    </location>
</feature>
<protein>
    <submittedName>
        <fullName evidence="2">Uncharacterized protein</fullName>
    </submittedName>
</protein>
<dbReference type="EMBL" id="VNKQ01000004">
    <property type="protein sequence ID" value="KAG0651557.1"/>
    <property type="molecule type" value="Genomic_DNA"/>
</dbReference>